<evidence type="ECO:0000256" key="1">
    <source>
        <dbReference type="SAM" id="MobiDB-lite"/>
    </source>
</evidence>
<evidence type="ECO:0000259" key="3">
    <source>
        <dbReference type="Pfam" id="PF20152"/>
    </source>
</evidence>
<protein>
    <recommendedName>
        <fullName evidence="3">DUF6534 domain-containing protein</fullName>
    </recommendedName>
</protein>
<dbReference type="InParanoid" id="A0A067PR41"/>
<keyword evidence="2" id="KW-0472">Membrane</keyword>
<feature type="transmembrane region" description="Helical" evidence="2">
    <location>
        <begin position="210"/>
        <end position="231"/>
    </location>
</feature>
<feature type="transmembrane region" description="Helical" evidence="2">
    <location>
        <begin position="161"/>
        <end position="189"/>
    </location>
</feature>
<accession>A0A067PR41</accession>
<dbReference type="AlphaFoldDB" id="A0A067PR41"/>
<reference evidence="5" key="1">
    <citation type="journal article" date="2014" name="Proc. Natl. Acad. Sci. U.S.A.">
        <title>Extensive sampling of basidiomycete genomes demonstrates inadequacy of the white-rot/brown-rot paradigm for wood decay fungi.</title>
        <authorList>
            <person name="Riley R."/>
            <person name="Salamov A.A."/>
            <person name="Brown D.W."/>
            <person name="Nagy L.G."/>
            <person name="Floudas D."/>
            <person name="Held B.W."/>
            <person name="Levasseur A."/>
            <person name="Lombard V."/>
            <person name="Morin E."/>
            <person name="Otillar R."/>
            <person name="Lindquist E.A."/>
            <person name="Sun H."/>
            <person name="LaButti K.M."/>
            <person name="Schmutz J."/>
            <person name="Jabbour D."/>
            <person name="Luo H."/>
            <person name="Baker S.E."/>
            <person name="Pisabarro A.G."/>
            <person name="Walton J.D."/>
            <person name="Blanchette R.A."/>
            <person name="Henrissat B."/>
            <person name="Martin F."/>
            <person name="Cullen D."/>
            <person name="Hibbett D.S."/>
            <person name="Grigoriev I.V."/>
        </authorList>
    </citation>
    <scope>NUCLEOTIDE SEQUENCE [LARGE SCALE GENOMIC DNA]</scope>
    <source>
        <strain evidence="5">MUCL 33604</strain>
    </source>
</reference>
<feature type="transmembrane region" description="Helical" evidence="2">
    <location>
        <begin position="53"/>
        <end position="76"/>
    </location>
</feature>
<keyword evidence="2" id="KW-1133">Transmembrane helix</keyword>
<dbReference type="HOGENOM" id="CLU_046025_4_0_1"/>
<sequence>MASIITQLQQHPSKYLGPLVADAIVQSLQTGLLVDMSISFWNRSRHESPQVKYTVGFVSIVALYQTATVFYAHWHIFVQNFGVWPVIIELHWQDRIQSIVTAALASPIQCFLIRRCWILTDKSWLILVPLVALLLANIALSIYVAVAMFSMVIPPMGPPIYLIPVIDLNLILTAVLDISVTTIILTSLLRARGSAYTRHFRRILRRLISMSWEAAVPPSLCALLAAIIYMVNEGGNYWFLFFQAILGKLYAMSFLIILNARASLQDGTDWDKQAVNPSLRIEVQVPVVGDTESDGPVFRSFGYSESATEREAFREEAKKTATTP</sequence>
<evidence type="ECO:0000256" key="2">
    <source>
        <dbReference type="SAM" id="Phobius"/>
    </source>
</evidence>
<keyword evidence="5" id="KW-1185">Reference proteome</keyword>
<organism evidence="4 5">
    <name type="scientific">Jaapia argillacea MUCL 33604</name>
    <dbReference type="NCBI Taxonomy" id="933084"/>
    <lineage>
        <taxon>Eukaryota</taxon>
        <taxon>Fungi</taxon>
        <taxon>Dikarya</taxon>
        <taxon>Basidiomycota</taxon>
        <taxon>Agaricomycotina</taxon>
        <taxon>Agaricomycetes</taxon>
        <taxon>Agaricomycetidae</taxon>
        <taxon>Jaapiales</taxon>
        <taxon>Jaapiaceae</taxon>
        <taxon>Jaapia</taxon>
    </lineage>
</organism>
<dbReference type="Proteomes" id="UP000027265">
    <property type="component" value="Unassembled WGS sequence"/>
</dbReference>
<feature type="transmembrane region" description="Helical" evidence="2">
    <location>
        <begin position="125"/>
        <end position="149"/>
    </location>
</feature>
<dbReference type="STRING" id="933084.A0A067PR41"/>
<dbReference type="OrthoDB" id="3203775at2759"/>
<proteinExistence type="predicted"/>
<dbReference type="EMBL" id="KL197720">
    <property type="protein sequence ID" value="KDQ57283.1"/>
    <property type="molecule type" value="Genomic_DNA"/>
</dbReference>
<feature type="compositionally biased region" description="Basic and acidic residues" evidence="1">
    <location>
        <begin position="307"/>
        <end position="324"/>
    </location>
</feature>
<keyword evidence="2" id="KW-0812">Transmembrane</keyword>
<dbReference type="PANTHER" id="PTHR40465">
    <property type="entry name" value="CHROMOSOME 1, WHOLE GENOME SHOTGUN SEQUENCE"/>
    <property type="match status" value="1"/>
</dbReference>
<feature type="transmembrane region" description="Helical" evidence="2">
    <location>
        <begin position="96"/>
        <end position="113"/>
    </location>
</feature>
<name>A0A067PR41_9AGAM</name>
<evidence type="ECO:0000313" key="4">
    <source>
        <dbReference type="EMBL" id="KDQ57283.1"/>
    </source>
</evidence>
<dbReference type="Pfam" id="PF20152">
    <property type="entry name" value="DUF6534"/>
    <property type="match status" value="1"/>
</dbReference>
<gene>
    <name evidence="4" type="ORF">JAAARDRAFT_688885</name>
</gene>
<evidence type="ECO:0000313" key="5">
    <source>
        <dbReference type="Proteomes" id="UP000027265"/>
    </source>
</evidence>
<feature type="domain" description="DUF6534" evidence="3">
    <location>
        <begin position="174"/>
        <end position="263"/>
    </location>
</feature>
<feature type="region of interest" description="Disordered" evidence="1">
    <location>
        <begin position="303"/>
        <end position="324"/>
    </location>
</feature>
<dbReference type="InterPro" id="IPR045339">
    <property type="entry name" value="DUF6534"/>
</dbReference>
<feature type="transmembrane region" description="Helical" evidence="2">
    <location>
        <begin position="237"/>
        <end position="258"/>
    </location>
</feature>
<dbReference type="PANTHER" id="PTHR40465:SF1">
    <property type="entry name" value="DUF6534 DOMAIN-CONTAINING PROTEIN"/>
    <property type="match status" value="1"/>
</dbReference>